<dbReference type="EMBL" id="KN818244">
    <property type="protein sequence ID" value="KIL65092.1"/>
    <property type="molecule type" value="Genomic_DNA"/>
</dbReference>
<evidence type="ECO:0000313" key="1">
    <source>
        <dbReference type="EMBL" id="KIL65092.1"/>
    </source>
</evidence>
<organism evidence="1 2">
    <name type="scientific">Amanita muscaria (strain Koide BX008)</name>
    <dbReference type="NCBI Taxonomy" id="946122"/>
    <lineage>
        <taxon>Eukaryota</taxon>
        <taxon>Fungi</taxon>
        <taxon>Dikarya</taxon>
        <taxon>Basidiomycota</taxon>
        <taxon>Agaricomycotina</taxon>
        <taxon>Agaricomycetes</taxon>
        <taxon>Agaricomycetidae</taxon>
        <taxon>Agaricales</taxon>
        <taxon>Pluteineae</taxon>
        <taxon>Amanitaceae</taxon>
        <taxon>Amanita</taxon>
    </lineage>
</organism>
<dbReference type="SUPFAM" id="SSF52047">
    <property type="entry name" value="RNI-like"/>
    <property type="match status" value="1"/>
</dbReference>
<dbReference type="InParanoid" id="A0A0C2WTP2"/>
<gene>
    <name evidence="1" type="ORF">M378DRAFT_162338</name>
</gene>
<accession>A0A0C2WTP2</accession>
<reference evidence="1 2" key="1">
    <citation type="submission" date="2014-04" db="EMBL/GenBank/DDBJ databases">
        <title>Evolutionary Origins and Diversification of the Mycorrhizal Mutualists.</title>
        <authorList>
            <consortium name="DOE Joint Genome Institute"/>
            <consortium name="Mycorrhizal Genomics Consortium"/>
            <person name="Kohler A."/>
            <person name="Kuo A."/>
            <person name="Nagy L.G."/>
            <person name="Floudas D."/>
            <person name="Copeland A."/>
            <person name="Barry K.W."/>
            <person name="Cichocki N."/>
            <person name="Veneault-Fourrey C."/>
            <person name="LaButti K."/>
            <person name="Lindquist E.A."/>
            <person name="Lipzen A."/>
            <person name="Lundell T."/>
            <person name="Morin E."/>
            <person name="Murat C."/>
            <person name="Riley R."/>
            <person name="Ohm R."/>
            <person name="Sun H."/>
            <person name="Tunlid A."/>
            <person name="Henrissat B."/>
            <person name="Grigoriev I.V."/>
            <person name="Hibbett D.S."/>
            <person name="Martin F."/>
        </authorList>
    </citation>
    <scope>NUCLEOTIDE SEQUENCE [LARGE SCALE GENOMIC DNA]</scope>
    <source>
        <strain evidence="1 2">Koide BX008</strain>
    </source>
</reference>
<evidence type="ECO:0008006" key="3">
    <source>
        <dbReference type="Google" id="ProtNLM"/>
    </source>
</evidence>
<dbReference type="Proteomes" id="UP000054549">
    <property type="component" value="Unassembled WGS sequence"/>
</dbReference>
<protein>
    <recommendedName>
        <fullName evidence="3">F-box domain-containing protein</fullName>
    </recommendedName>
</protein>
<evidence type="ECO:0000313" key="2">
    <source>
        <dbReference type="Proteomes" id="UP000054549"/>
    </source>
</evidence>
<proteinExistence type="predicted"/>
<dbReference type="HOGENOM" id="CLU_049746_0_0_1"/>
<sequence>MWQYLYPELVFEVFSHFLPGLRLIASESDSFPWYLGHICRGWRSVFTTTPEFWSTIRIDFDYDIFSGNWSTSRKALTVVDRTATLVALCMERGKDHPLLLEFITGIRDSRNFDAAGSPPKRYVEILDMLVAHSARWWEARIVLDAREIPALHKAKGYFPQLYALQLLVSNSETCPSLPFPNPFEHAQQLSRISLSNVSTWHFKWSAMKAIEIHPPGAITFQDIIDALRETKCLEKLVIHQSIPYDISDMLHDIKPVTLPSLTILYIEGATVLPFILSPSLRCLWIQNGYHNYEKYYSKESFHTHVAAFFRPLQHLRFMMLAPWSGKDARIFLQCMPRVDHLCLVTRLVDVLKSLAMTCPNALHLQELSLELSEFCPHALHEAGSILATMLKDNGERRMQRIDVVSTQMSTIGNSPRDISSPSFIQLKYICEELGIRLATLSIWAHTYDLVRTSASYPKIISL</sequence>
<keyword evidence="2" id="KW-1185">Reference proteome</keyword>
<dbReference type="OrthoDB" id="3365698at2759"/>
<name>A0A0C2WTP2_AMAMK</name>
<dbReference type="AlphaFoldDB" id="A0A0C2WTP2"/>